<dbReference type="Proteomes" id="UP001589575">
    <property type="component" value="Unassembled WGS sequence"/>
</dbReference>
<keyword evidence="3" id="KW-1185">Reference proteome</keyword>
<evidence type="ECO:0000313" key="2">
    <source>
        <dbReference type="EMBL" id="MFB9071435.1"/>
    </source>
</evidence>
<sequence length="137" mass="14106">MVAVPAGYTRLCRKPHRLRPAPAGRGAVHHAGPGRGGQCSDPQHGPSAPGSRRGAGFVQDAEQAAAGGGGDLGRRDPGGGRGRPRRPDEPGPTAHPFHRPAARPGRRRRTRAAALRGGRRHAHPGRGSSRDSGSPGS</sequence>
<feature type="compositionally biased region" description="Low complexity" evidence="1">
    <location>
        <begin position="125"/>
        <end position="137"/>
    </location>
</feature>
<name>A0ABV5FXN4_9MICC</name>
<protein>
    <submittedName>
        <fullName evidence="2">Uncharacterized protein</fullName>
    </submittedName>
</protein>
<accession>A0ABV5FXN4</accession>
<dbReference type="EMBL" id="JBHMFI010000001">
    <property type="protein sequence ID" value="MFB9071435.1"/>
    <property type="molecule type" value="Genomic_DNA"/>
</dbReference>
<reference evidence="2 3" key="1">
    <citation type="submission" date="2024-09" db="EMBL/GenBank/DDBJ databases">
        <authorList>
            <person name="Sun Q."/>
            <person name="Mori K."/>
        </authorList>
    </citation>
    <scope>NUCLEOTIDE SEQUENCE [LARGE SCALE GENOMIC DNA]</scope>
    <source>
        <strain evidence="2 3">CCM 7609</strain>
    </source>
</reference>
<gene>
    <name evidence="2" type="ORF">ACFFX0_09580</name>
</gene>
<evidence type="ECO:0000313" key="3">
    <source>
        <dbReference type="Proteomes" id="UP001589575"/>
    </source>
</evidence>
<proteinExistence type="predicted"/>
<organism evidence="2 3">
    <name type="scientific">Citricoccus parietis</name>
    <dbReference type="NCBI Taxonomy" id="592307"/>
    <lineage>
        <taxon>Bacteria</taxon>
        <taxon>Bacillati</taxon>
        <taxon>Actinomycetota</taxon>
        <taxon>Actinomycetes</taxon>
        <taxon>Micrococcales</taxon>
        <taxon>Micrococcaceae</taxon>
        <taxon>Citricoccus</taxon>
    </lineage>
</organism>
<feature type="compositionally biased region" description="Basic residues" evidence="1">
    <location>
        <begin position="96"/>
        <end position="124"/>
    </location>
</feature>
<feature type="region of interest" description="Disordered" evidence="1">
    <location>
        <begin position="1"/>
        <end position="137"/>
    </location>
</feature>
<comment type="caution">
    <text evidence="2">The sequence shown here is derived from an EMBL/GenBank/DDBJ whole genome shotgun (WGS) entry which is preliminary data.</text>
</comment>
<evidence type="ECO:0000256" key="1">
    <source>
        <dbReference type="SAM" id="MobiDB-lite"/>
    </source>
</evidence>